<gene>
    <name evidence="2" type="ORF">GCM10008960_37070</name>
</gene>
<organism evidence="2 3">
    <name type="scientific">Deinococcus sedimenti</name>
    <dbReference type="NCBI Taxonomy" id="1867090"/>
    <lineage>
        <taxon>Bacteria</taxon>
        <taxon>Thermotogati</taxon>
        <taxon>Deinococcota</taxon>
        <taxon>Deinococci</taxon>
        <taxon>Deinococcales</taxon>
        <taxon>Deinococcaceae</taxon>
        <taxon>Deinococcus</taxon>
    </lineage>
</organism>
<reference evidence="3" key="1">
    <citation type="journal article" date="2019" name="Int. J. Syst. Evol. Microbiol.">
        <title>The Global Catalogue of Microorganisms (GCM) 10K type strain sequencing project: providing services to taxonomists for standard genome sequencing and annotation.</title>
        <authorList>
            <consortium name="The Broad Institute Genomics Platform"/>
            <consortium name="The Broad Institute Genome Sequencing Center for Infectious Disease"/>
            <person name="Wu L."/>
            <person name="Ma J."/>
        </authorList>
    </citation>
    <scope>NUCLEOTIDE SEQUENCE [LARGE SCALE GENOMIC DNA]</scope>
    <source>
        <strain evidence="3">JCM 31405</strain>
    </source>
</reference>
<name>A0ABQ2SA93_9DEIO</name>
<sequence length="96" mass="10598">MSSTDAEPCHELRIAKAPVRENADLVHIKDIKHPLDFGQHGKQVSTAHLRTRMFNDAGDEWNRSTPEENGNSNQTELLEQHAGVEGQDQGVCPPSA</sequence>
<feature type="compositionally biased region" description="Polar residues" evidence="1">
    <location>
        <begin position="67"/>
        <end position="77"/>
    </location>
</feature>
<comment type="caution">
    <text evidence="2">The sequence shown here is derived from an EMBL/GenBank/DDBJ whole genome shotgun (WGS) entry which is preliminary data.</text>
</comment>
<dbReference type="Proteomes" id="UP000644548">
    <property type="component" value="Unassembled WGS sequence"/>
</dbReference>
<evidence type="ECO:0000313" key="3">
    <source>
        <dbReference type="Proteomes" id="UP000644548"/>
    </source>
</evidence>
<accession>A0ABQ2SA93</accession>
<dbReference type="EMBL" id="BMQN01000018">
    <property type="protein sequence ID" value="GGS07200.1"/>
    <property type="molecule type" value="Genomic_DNA"/>
</dbReference>
<keyword evidence="3" id="KW-1185">Reference proteome</keyword>
<evidence type="ECO:0000313" key="2">
    <source>
        <dbReference type="EMBL" id="GGS07200.1"/>
    </source>
</evidence>
<feature type="region of interest" description="Disordered" evidence="1">
    <location>
        <begin position="57"/>
        <end position="96"/>
    </location>
</feature>
<proteinExistence type="predicted"/>
<evidence type="ECO:0000256" key="1">
    <source>
        <dbReference type="SAM" id="MobiDB-lite"/>
    </source>
</evidence>
<protein>
    <submittedName>
        <fullName evidence="2">Uncharacterized protein</fullName>
    </submittedName>
</protein>